<comment type="caution">
    <text evidence="2">The sequence shown here is derived from an EMBL/GenBank/DDBJ whole genome shotgun (WGS) entry which is preliminary data.</text>
</comment>
<reference evidence="2" key="1">
    <citation type="submission" date="2023-06" db="EMBL/GenBank/DDBJ databases">
        <title>Genomic of Agaribacillus aureum.</title>
        <authorList>
            <person name="Wang G."/>
        </authorList>
    </citation>
    <scope>NUCLEOTIDE SEQUENCE</scope>
    <source>
        <strain evidence="2">BMA12</strain>
    </source>
</reference>
<evidence type="ECO:0000313" key="2">
    <source>
        <dbReference type="EMBL" id="MDN5211153.1"/>
    </source>
</evidence>
<name>A0ABT8L0D4_9BACT</name>
<dbReference type="RefSeq" id="WP_346756488.1">
    <property type="nucleotide sequence ID" value="NZ_JAUJEB010000001.1"/>
</dbReference>
<organism evidence="2 3">
    <name type="scientific">Agaribacillus aureus</name>
    <dbReference type="NCBI Taxonomy" id="3051825"/>
    <lineage>
        <taxon>Bacteria</taxon>
        <taxon>Pseudomonadati</taxon>
        <taxon>Bacteroidota</taxon>
        <taxon>Cytophagia</taxon>
        <taxon>Cytophagales</taxon>
        <taxon>Splendidivirgaceae</taxon>
        <taxon>Agaribacillus</taxon>
    </lineage>
</organism>
<feature type="transmembrane region" description="Helical" evidence="1">
    <location>
        <begin position="7"/>
        <end position="27"/>
    </location>
</feature>
<keyword evidence="3" id="KW-1185">Reference proteome</keyword>
<protein>
    <recommendedName>
        <fullName evidence="4">Group-specific protein</fullName>
    </recommendedName>
</protein>
<sequence>MEKYQKLFIYVFSLIIVYYFITRIPVFPEQISAIPTKKIIKAIIGLAMGAGALWIYLKKDASSNSKVSKIKHWKRWM</sequence>
<keyword evidence="1" id="KW-0472">Membrane</keyword>
<evidence type="ECO:0000313" key="3">
    <source>
        <dbReference type="Proteomes" id="UP001172083"/>
    </source>
</evidence>
<gene>
    <name evidence="2" type="ORF">QQ020_03800</name>
</gene>
<accession>A0ABT8L0D4</accession>
<proteinExistence type="predicted"/>
<keyword evidence="1" id="KW-0812">Transmembrane</keyword>
<dbReference type="EMBL" id="JAUJEB010000001">
    <property type="protein sequence ID" value="MDN5211153.1"/>
    <property type="molecule type" value="Genomic_DNA"/>
</dbReference>
<evidence type="ECO:0008006" key="4">
    <source>
        <dbReference type="Google" id="ProtNLM"/>
    </source>
</evidence>
<evidence type="ECO:0000256" key="1">
    <source>
        <dbReference type="SAM" id="Phobius"/>
    </source>
</evidence>
<feature type="transmembrane region" description="Helical" evidence="1">
    <location>
        <begin position="39"/>
        <end position="57"/>
    </location>
</feature>
<keyword evidence="1" id="KW-1133">Transmembrane helix</keyword>
<dbReference type="Proteomes" id="UP001172083">
    <property type="component" value="Unassembled WGS sequence"/>
</dbReference>